<evidence type="ECO:0000313" key="1">
    <source>
        <dbReference type="EMBL" id="OGN28207.1"/>
    </source>
</evidence>
<name>A0A1F8GS05_9BACT</name>
<gene>
    <name evidence="1" type="ORF">A3A33_02530</name>
</gene>
<accession>A0A1F8GS05</accession>
<reference evidence="1 2" key="1">
    <citation type="journal article" date="2016" name="Nat. Commun.">
        <title>Thousands of microbial genomes shed light on interconnected biogeochemical processes in an aquifer system.</title>
        <authorList>
            <person name="Anantharaman K."/>
            <person name="Brown C.T."/>
            <person name="Hug L.A."/>
            <person name="Sharon I."/>
            <person name="Castelle C.J."/>
            <person name="Probst A.J."/>
            <person name="Thomas B.C."/>
            <person name="Singh A."/>
            <person name="Wilkins M.J."/>
            <person name="Karaoz U."/>
            <person name="Brodie E.L."/>
            <person name="Williams K.H."/>
            <person name="Hubbard S.S."/>
            <person name="Banfield J.F."/>
        </authorList>
    </citation>
    <scope>NUCLEOTIDE SEQUENCE [LARGE SCALE GENOMIC DNA]</scope>
</reference>
<dbReference type="Proteomes" id="UP000179047">
    <property type="component" value="Unassembled WGS sequence"/>
</dbReference>
<comment type="caution">
    <text evidence="1">The sequence shown here is derived from an EMBL/GenBank/DDBJ whole genome shotgun (WGS) entry which is preliminary data.</text>
</comment>
<dbReference type="EMBL" id="MGKP01000023">
    <property type="protein sequence ID" value="OGN28207.1"/>
    <property type="molecule type" value="Genomic_DNA"/>
</dbReference>
<organism evidence="1 2">
    <name type="scientific">Candidatus Yanofskybacteria bacterium RIFCSPLOWO2_01_FULL_49_25</name>
    <dbReference type="NCBI Taxonomy" id="1802701"/>
    <lineage>
        <taxon>Bacteria</taxon>
        <taxon>Candidatus Yanofskyibacteriota</taxon>
    </lineage>
</organism>
<protein>
    <submittedName>
        <fullName evidence="1">Uncharacterized protein</fullName>
    </submittedName>
</protein>
<evidence type="ECO:0000313" key="2">
    <source>
        <dbReference type="Proteomes" id="UP000179047"/>
    </source>
</evidence>
<proteinExistence type="predicted"/>
<dbReference type="AlphaFoldDB" id="A0A1F8GS05"/>
<sequence length="107" mass="11898">MNLRRGILYYFNPGIIITVDLGICMMESNFPCGVYLGNDEDGWSMFCSAISVQGVGRMPVIFYADLDGWQQTENRIENPARNGRPKGSKLQIITLPSLISPPPSQTN</sequence>